<dbReference type="EMBL" id="LR026968">
    <property type="protein sequence ID" value="VBB81902.1"/>
    <property type="molecule type" value="Genomic_DNA"/>
</dbReference>
<sequence>MAMNNKRRKLEGVDIPPKAPASPATPVMSAFAARQQLWGAPSPVAKTPVNENPTPAQRDSTPAKTIPTRRNKRGAAKEQVSTPVNKDPTPDLNRERGDSIPPSPILSPVLGTLIPPVVRERQPQYSSLKPHKKNYQQKPDGCVALRTPDGERLVILGSYGIEVHQGEATIAGAQLTPLDPVQWIHAPHCHALPVLRTSEDTVVELHPHPAANGLRQLAKLNPAFGKLWNEVPTQGVPSKKDSTFQILFSPEDVPKKVALQELVSPPEWNKKLASLIATKRKGASSPIFFLCGPKSSGKSTFGKLLANRLITDRAGNKNAPWSPIYILDIDPGQPEFGPPGVISLVRLTSPNLQPPFCHPTLEPVTSMIRSHAIAAVTPALDPEHFIECVMDLFTTYQTQTHPGGEKKPPMVVNTPGWIQGLGLDILSDLVKGIKPTEVVYMSTEGPEETISGLQAAISFIPTTAFSTLPSQNTTEILSSSRIPSSLRTMQAMSYFHLLPSLSTWNSTPLSHAPPWRVRYTGPDRGFRGILCYDYQPSPRILAEAINGMVLALVKISNLAALRGLDNIIEAGSGKMPLIDNPMGKSLDPKFSELVGLVLVRGVDERRGELQLLTPVGMGGVEKGEGRLVLVMGKFDTPSWCYSEELFRGFRGCMGVRPGGRGGRFGGLGGIWGGVRWWRGDGVCWGDDGLGYKGDFFFFWLSGCISSNLLGPSASTNDTDIVYTPMCPGGLGWTDHA</sequence>
<dbReference type="Proteomes" id="UP000280685">
    <property type="component" value="Chromosome 5"/>
</dbReference>
<accession>A0ABY6SF98</accession>
<keyword evidence="6" id="KW-0547">Nucleotide-binding</keyword>
<feature type="compositionally biased region" description="Polar residues" evidence="9">
    <location>
        <begin position="49"/>
        <end position="63"/>
    </location>
</feature>
<evidence type="ECO:0000256" key="4">
    <source>
        <dbReference type="ARBA" id="ARBA00019824"/>
    </source>
</evidence>
<evidence type="ECO:0000256" key="6">
    <source>
        <dbReference type="ARBA" id="ARBA00022741"/>
    </source>
</evidence>
<comment type="similarity">
    <text evidence="2">Belongs to the Clp1 family. NOL9/GRC3 subfamily.</text>
</comment>
<protein>
    <recommendedName>
        <fullName evidence="4">Polynucleotide 5'-hydroxyl-kinase GRC3</fullName>
    </recommendedName>
    <alternativeName>
        <fullName evidence="3">Polynucleotide 5'-hydroxyl-kinase grc3</fullName>
    </alternativeName>
</protein>
<dbReference type="PANTHER" id="PTHR12755:SF3">
    <property type="entry name" value="POLYNUCLEOTIDE 5'-HYDROXYL-KINASE NOL9"/>
    <property type="match status" value="1"/>
</dbReference>
<name>A0ABY6SF98_PODCO</name>
<dbReference type="InterPro" id="IPR032319">
    <property type="entry name" value="CLP1_P"/>
</dbReference>
<gene>
    <name evidence="11" type="ORF">PODCO_509340</name>
</gene>
<evidence type="ECO:0000256" key="8">
    <source>
        <dbReference type="ARBA" id="ARBA00022840"/>
    </source>
</evidence>
<dbReference type="PANTHER" id="PTHR12755">
    <property type="entry name" value="CLEAVAGE/POLYADENYLATION FACTOR IA SUBUNIT CLP1P"/>
    <property type="match status" value="1"/>
</dbReference>
<keyword evidence="5" id="KW-0808">Transferase</keyword>
<keyword evidence="7" id="KW-0418">Kinase</keyword>
<evidence type="ECO:0000313" key="12">
    <source>
        <dbReference type="Proteomes" id="UP000280685"/>
    </source>
</evidence>
<dbReference type="Gene3D" id="3.40.50.300">
    <property type="entry name" value="P-loop containing nucleotide triphosphate hydrolases"/>
    <property type="match status" value="1"/>
</dbReference>
<feature type="compositionally biased region" description="Basic and acidic residues" evidence="9">
    <location>
        <begin position="88"/>
        <end position="98"/>
    </location>
</feature>
<feature type="region of interest" description="Disordered" evidence="9">
    <location>
        <begin position="1"/>
        <end position="106"/>
    </location>
</feature>
<evidence type="ECO:0000256" key="7">
    <source>
        <dbReference type="ARBA" id="ARBA00022777"/>
    </source>
</evidence>
<evidence type="ECO:0000256" key="5">
    <source>
        <dbReference type="ARBA" id="ARBA00022679"/>
    </source>
</evidence>
<dbReference type="Pfam" id="PF16575">
    <property type="entry name" value="CLP1_P"/>
    <property type="match status" value="1"/>
</dbReference>
<keyword evidence="12" id="KW-1185">Reference proteome</keyword>
<evidence type="ECO:0000313" key="11">
    <source>
        <dbReference type="EMBL" id="VBB81902.1"/>
    </source>
</evidence>
<dbReference type="InterPro" id="IPR027417">
    <property type="entry name" value="P-loop_NTPase"/>
</dbReference>
<dbReference type="InterPro" id="IPR045116">
    <property type="entry name" value="Clp1/Grc3"/>
</dbReference>
<proteinExistence type="inferred from homology"/>
<evidence type="ECO:0000256" key="1">
    <source>
        <dbReference type="ARBA" id="ARBA00003798"/>
    </source>
</evidence>
<organism evidence="11 12">
    <name type="scientific">Podospora comata</name>
    <dbReference type="NCBI Taxonomy" id="48703"/>
    <lineage>
        <taxon>Eukaryota</taxon>
        <taxon>Fungi</taxon>
        <taxon>Dikarya</taxon>
        <taxon>Ascomycota</taxon>
        <taxon>Pezizomycotina</taxon>
        <taxon>Sordariomycetes</taxon>
        <taxon>Sordariomycetidae</taxon>
        <taxon>Sordariales</taxon>
        <taxon>Podosporaceae</taxon>
        <taxon>Podospora</taxon>
    </lineage>
</organism>
<comment type="function">
    <text evidence="1">Polynucleotide 5'-kinase involved in rRNA processing.</text>
</comment>
<reference evidence="11" key="1">
    <citation type="submission" date="2018-02" db="EMBL/GenBank/DDBJ databases">
        <authorList>
            <person name="Silar P."/>
        </authorList>
    </citation>
    <scope>NUCLEOTIDE SEQUENCE [LARGE SCALE GENOMIC DNA]</scope>
    <source>
        <strain evidence="11">T</strain>
    </source>
</reference>
<feature type="domain" description="Clp1 P-loop" evidence="10">
    <location>
        <begin position="292"/>
        <end position="496"/>
    </location>
</feature>
<evidence type="ECO:0000259" key="10">
    <source>
        <dbReference type="Pfam" id="PF16575"/>
    </source>
</evidence>
<evidence type="ECO:0000256" key="2">
    <source>
        <dbReference type="ARBA" id="ARBA00011003"/>
    </source>
</evidence>
<keyword evidence="8" id="KW-0067">ATP-binding</keyword>
<evidence type="ECO:0000256" key="9">
    <source>
        <dbReference type="SAM" id="MobiDB-lite"/>
    </source>
</evidence>
<evidence type="ECO:0000256" key="3">
    <source>
        <dbReference type="ARBA" id="ARBA00018706"/>
    </source>
</evidence>